<evidence type="ECO:0000313" key="1">
    <source>
        <dbReference type="EMBL" id="MED6144015.1"/>
    </source>
</evidence>
<keyword evidence="2" id="KW-1185">Reference proteome</keyword>
<accession>A0ABU6T5P4</accession>
<dbReference type="Proteomes" id="UP001341840">
    <property type="component" value="Unassembled WGS sequence"/>
</dbReference>
<comment type="caution">
    <text evidence="1">The sequence shown here is derived from an EMBL/GenBank/DDBJ whole genome shotgun (WGS) entry which is preliminary data.</text>
</comment>
<gene>
    <name evidence="1" type="ORF">PIB30_011519</name>
</gene>
<sequence length="81" mass="8963">MGSRRAPPLHVSCGRLESLLEPFNAARVGKPLVILLPIFYLSIYSPENTTDLRGKHGGVGSGQPLLCYREQPLLSPKVHRR</sequence>
<organism evidence="1 2">
    <name type="scientific">Stylosanthes scabra</name>
    <dbReference type="NCBI Taxonomy" id="79078"/>
    <lineage>
        <taxon>Eukaryota</taxon>
        <taxon>Viridiplantae</taxon>
        <taxon>Streptophyta</taxon>
        <taxon>Embryophyta</taxon>
        <taxon>Tracheophyta</taxon>
        <taxon>Spermatophyta</taxon>
        <taxon>Magnoliopsida</taxon>
        <taxon>eudicotyledons</taxon>
        <taxon>Gunneridae</taxon>
        <taxon>Pentapetalae</taxon>
        <taxon>rosids</taxon>
        <taxon>fabids</taxon>
        <taxon>Fabales</taxon>
        <taxon>Fabaceae</taxon>
        <taxon>Papilionoideae</taxon>
        <taxon>50 kb inversion clade</taxon>
        <taxon>dalbergioids sensu lato</taxon>
        <taxon>Dalbergieae</taxon>
        <taxon>Pterocarpus clade</taxon>
        <taxon>Stylosanthes</taxon>
    </lineage>
</organism>
<name>A0ABU6T5P4_9FABA</name>
<dbReference type="EMBL" id="JASCZI010090649">
    <property type="protein sequence ID" value="MED6144015.1"/>
    <property type="molecule type" value="Genomic_DNA"/>
</dbReference>
<protein>
    <submittedName>
        <fullName evidence="1">Uncharacterized protein</fullName>
    </submittedName>
</protein>
<proteinExistence type="predicted"/>
<evidence type="ECO:0000313" key="2">
    <source>
        <dbReference type="Proteomes" id="UP001341840"/>
    </source>
</evidence>
<reference evidence="1 2" key="1">
    <citation type="journal article" date="2023" name="Plants (Basel)">
        <title>Bridging the Gap: Combining Genomics and Transcriptomics Approaches to Understand Stylosanthes scabra, an Orphan Legume from the Brazilian Caatinga.</title>
        <authorList>
            <person name="Ferreira-Neto J.R.C."/>
            <person name="da Silva M.D."/>
            <person name="Binneck E."/>
            <person name="de Melo N.F."/>
            <person name="da Silva R.H."/>
            <person name="de Melo A.L.T.M."/>
            <person name="Pandolfi V."/>
            <person name="Bustamante F.O."/>
            <person name="Brasileiro-Vidal A.C."/>
            <person name="Benko-Iseppon A.M."/>
        </authorList>
    </citation>
    <scope>NUCLEOTIDE SEQUENCE [LARGE SCALE GENOMIC DNA]</scope>
    <source>
        <tissue evidence="1">Leaves</tissue>
    </source>
</reference>